<dbReference type="AlphaFoldDB" id="A0A2N3R871"/>
<name>A0A2N3R871_9BIFI</name>
<evidence type="ECO:0000313" key="2">
    <source>
        <dbReference type="EMBL" id="PKV05554.1"/>
    </source>
</evidence>
<organism evidence="2 3">
    <name type="scientific">Bifidobacterium pseudolongum subsp. globosum</name>
    <dbReference type="NCBI Taxonomy" id="1690"/>
    <lineage>
        <taxon>Bacteria</taxon>
        <taxon>Bacillati</taxon>
        <taxon>Actinomycetota</taxon>
        <taxon>Actinomycetes</taxon>
        <taxon>Bifidobacteriales</taxon>
        <taxon>Bifidobacteriaceae</taxon>
        <taxon>Bifidobacterium</taxon>
    </lineage>
</organism>
<accession>A0A2N3R871</accession>
<protein>
    <submittedName>
        <fullName evidence="2">Transposase</fullName>
    </submittedName>
</protein>
<reference evidence="2 3" key="1">
    <citation type="submission" date="2017-10" db="EMBL/GenBank/DDBJ databases">
        <title>Bifidobacterium genomics.</title>
        <authorList>
            <person name="Lugli G.A."/>
            <person name="Milani C."/>
            <person name="Mancabelli L."/>
        </authorList>
    </citation>
    <scope>NUCLEOTIDE SEQUENCE [LARGE SCALE GENOMIC DNA]</scope>
    <source>
        <strain evidence="2 3">1520B</strain>
    </source>
</reference>
<proteinExistence type="predicted"/>
<gene>
    <name evidence="2" type="ORF">CQR50_0810</name>
</gene>
<dbReference type="Proteomes" id="UP000233762">
    <property type="component" value="Unassembled WGS sequence"/>
</dbReference>
<comment type="caution">
    <text evidence="2">The sequence shown here is derived from an EMBL/GenBank/DDBJ whole genome shotgun (WGS) entry which is preliminary data.</text>
</comment>
<dbReference type="PROSITE" id="PS50835">
    <property type="entry name" value="IG_LIKE"/>
    <property type="match status" value="1"/>
</dbReference>
<dbReference type="EMBL" id="PCHH01000001">
    <property type="protein sequence ID" value="PKV05554.1"/>
    <property type="molecule type" value="Genomic_DNA"/>
</dbReference>
<feature type="domain" description="Ig-like" evidence="1">
    <location>
        <begin position="1"/>
        <end position="89"/>
    </location>
</feature>
<evidence type="ECO:0000259" key="1">
    <source>
        <dbReference type="PROSITE" id="PS50835"/>
    </source>
</evidence>
<dbReference type="InterPro" id="IPR007110">
    <property type="entry name" value="Ig-like_dom"/>
</dbReference>
<evidence type="ECO:0000313" key="3">
    <source>
        <dbReference type="Proteomes" id="UP000233762"/>
    </source>
</evidence>
<sequence>MACELNVSEPTVHKYLRMHDLSPRPQARWSRPSKIDPWVPLIEQWLDGKPYYSKDERESRLFKHDRAALLPLPDKAFDPVTYKCIRADK</sequence>